<keyword evidence="2" id="KW-1185">Reference proteome</keyword>
<evidence type="ECO:0000313" key="1">
    <source>
        <dbReference type="EMBL" id="CAG7728663.1"/>
    </source>
</evidence>
<dbReference type="EMBL" id="CAJVCH010166468">
    <property type="protein sequence ID" value="CAG7728663.1"/>
    <property type="molecule type" value="Genomic_DNA"/>
</dbReference>
<evidence type="ECO:0000313" key="2">
    <source>
        <dbReference type="Proteomes" id="UP000708208"/>
    </source>
</evidence>
<organism evidence="1 2">
    <name type="scientific">Allacma fusca</name>
    <dbReference type="NCBI Taxonomy" id="39272"/>
    <lineage>
        <taxon>Eukaryota</taxon>
        <taxon>Metazoa</taxon>
        <taxon>Ecdysozoa</taxon>
        <taxon>Arthropoda</taxon>
        <taxon>Hexapoda</taxon>
        <taxon>Collembola</taxon>
        <taxon>Symphypleona</taxon>
        <taxon>Sminthuridae</taxon>
        <taxon>Allacma</taxon>
    </lineage>
</organism>
<protein>
    <submittedName>
        <fullName evidence="1">Uncharacterized protein</fullName>
    </submittedName>
</protein>
<reference evidence="1" key="1">
    <citation type="submission" date="2021-06" db="EMBL/GenBank/DDBJ databases">
        <authorList>
            <person name="Hodson N. C."/>
            <person name="Mongue J. A."/>
            <person name="Jaron S. K."/>
        </authorList>
    </citation>
    <scope>NUCLEOTIDE SEQUENCE</scope>
</reference>
<accession>A0A8J2JW98</accession>
<dbReference type="OrthoDB" id="8287884at2759"/>
<name>A0A8J2JW98_9HEXA</name>
<sequence>RDIERERLAETMFTVIRRLDMQDCLLRSLCELQAKSNHGFKVPRETKMVLASLTQSGFARNRTISAESKSRPKDTVEDRPVLSVFEEAVLTGWDANSENGTECQERYFICPLNTDDLVAHIHTVDAVKIL</sequence>
<dbReference type="AlphaFoldDB" id="A0A8J2JW98"/>
<proteinExistence type="predicted"/>
<gene>
    <name evidence="1" type="ORF">AFUS01_LOCUS17425</name>
</gene>
<dbReference type="Proteomes" id="UP000708208">
    <property type="component" value="Unassembled WGS sequence"/>
</dbReference>
<comment type="caution">
    <text evidence="1">The sequence shown here is derived from an EMBL/GenBank/DDBJ whole genome shotgun (WGS) entry which is preliminary data.</text>
</comment>
<feature type="non-terminal residue" evidence="1">
    <location>
        <position position="1"/>
    </location>
</feature>